<evidence type="ECO:0000313" key="1">
    <source>
        <dbReference type="EMBL" id="RHZ80412.1"/>
    </source>
</evidence>
<reference evidence="1 2" key="1">
    <citation type="submission" date="2018-08" db="EMBL/GenBank/DDBJ databases">
        <title>Genome and evolution of the arbuscular mycorrhizal fungus Diversispora epigaea (formerly Glomus versiforme) and its bacterial endosymbionts.</title>
        <authorList>
            <person name="Sun X."/>
            <person name="Fei Z."/>
            <person name="Harrison M."/>
        </authorList>
    </citation>
    <scope>NUCLEOTIDE SEQUENCE [LARGE SCALE GENOMIC DNA]</scope>
    <source>
        <strain evidence="1 2">IT104</strain>
    </source>
</reference>
<gene>
    <name evidence="1" type="ORF">Glove_136g72</name>
</gene>
<name>A0A397J0K5_9GLOM</name>
<dbReference type="Proteomes" id="UP000266861">
    <property type="component" value="Unassembled WGS sequence"/>
</dbReference>
<dbReference type="EMBL" id="PQFF01000127">
    <property type="protein sequence ID" value="RHZ80412.1"/>
    <property type="molecule type" value="Genomic_DNA"/>
</dbReference>
<protein>
    <submittedName>
        <fullName evidence="1">Uncharacterized protein</fullName>
    </submittedName>
</protein>
<accession>A0A397J0K5</accession>
<sequence>MPAFEQYLKRKIAINDKEAFDQWSTDMKQDARFAASVFEILYPKPKWIKLFSIMEAIIIIQN</sequence>
<evidence type="ECO:0000313" key="2">
    <source>
        <dbReference type="Proteomes" id="UP000266861"/>
    </source>
</evidence>
<dbReference type="AlphaFoldDB" id="A0A397J0K5"/>
<organism evidence="1 2">
    <name type="scientific">Diversispora epigaea</name>
    <dbReference type="NCBI Taxonomy" id="1348612"/>
    <lineage>
        <taxon>Eukaryota</taxon>
        <taxon>Fungi</taxon>
        <taxon>Fungi incertae sedis</taxon>
        <taxon>Mucoromycota</taxon>
        <taxon>Glomeromycotina</taxon>
        <taxon>Glomeromycetes</taxon>
        <taxon>Diversisporales</taxon>
        <taxon>Diversisporaceae</taxon>
        <taxon>Diversispora</taxon>
    </lineage>
</organism>
<proteinExistence type="predicted"/>
<comment type="caution">
    <text evidence="1">The sequence shown here is derived from an EMBL/GenBank/DDBJ whole genome shotgun (WGS) entry which is preliminary data.</text>
</comment>
<keyword evidence="2" id="KW-1185">Reference proteome</keyword>